<name>A0ABS8BYN1_9RHOB</name>
<proteinExistence type="predicted"/>
<dbReference type="RefSeq" id="WP_226749293.1">
    <property type="nucleotide sequence ID" value="NZ_JAJATZ010000015.1"/>
</dbReference>
<gene>
    <name evidence="1" type="ORF">LGQ03_16520</name>
</gene>
<sequence length="65" mass="7118">EGFRKAAGWCPHVDQWSLMEALEIAFGSRMQAVAEAMMAPTLDDLAGIRPSAYTGAEDDEENPDF</sequence>
<reference evidence="1" key="1">
    <citation type="submission" date="2021-10" db="EMBL/GenBank/DDBJ databases">
        <title>Loktanella gaetbuli sp. nov., isolated from a tidal flat.</title>
        <authorList>
            <person name="Park S."/>
            <person name="Yoon J.-H."/>
        </authorList>
    </citation>
    <scope>NUCLEOTIDE SEQUENCE</scope>
    <source>
        <strain evidence="1">TSTF-M6</strain>
    </source>
</reference>
<dbReference type="Proteomes" id="UP001138961">
    <property type="component" value="Unassembled WGS sequence"/>
</dbReference>
<accession>A0ABS8BYN1</accession>
<evidence type="ECO:0000313" key="2">
    <source>
        <dbReference type="Proteomes" id="UP001138961"/>
    </source>
</evidence>
<dbReference type="EMBL" id="JAJATZ010000015">
    <property type="protein sequence ID" value="MCB5200843.1"/>
    <property type="molecule type" value="Genomic_DNA"/>
</dbReference>
<evidence type="ECO:0000313" key="1">
    <source>
        <dbReference type="EMBL" id="MCB5200843.1"/>
    </source>
</evidence>
<protein>
    <submittedName>
        <fullName evidence="1">Uncharacterized protein</fullName>
    </submittedName>
</protein>
<comment type="caution">
    <text evidence="1">The sequence shown here is derived from an EMBL/GenBank/DDBJ whole genome shotgun (WGS) entry which is preliminary data.</text>
</comment>
<keyword evidence="2" id="KW-1185">Reference proteome</keyword>
<organism evidence="1 2">
    <name type="scientific">Loktanella gaetbuli</name>
    <dbReference type="NCBI Taxonomy" id="2881335"/>
    <lineage>
        <taxon>Bacteria</taxon>
        <taxon>Pseudomonadati</taxon>
        <taxon>Pseudomonadota</taxon>
        <taxon>Alphaproteobacteria</taxon>
        <taxon>Rhodobacterales</taxon>
        <taxon>Roseobacteraceae</taxon>
        <taxon>Loktanella</taxon>
    </lineage>
</organism>
<feature type="non-terminal residue" evidence="1">
    <location>
        <position position="1"/>
    </location>
</feature>